<protein>
    <submittedName>
        <fullName evidence="3">Energy transducer TonB</fullName>
    </submittedName>
</protein>
<name>A0ABS0Q874_9BACT</name>
<keyword evidence="4" id="KW-1185">Reference proteome</keyword>
<gene>
    <name evidence="3" type="ORF">I7X13_12240</name>
</gene>
<feature type="region of interest" description="Disordered" evidence="1">
    <location>
        <begin position="273"/>
        <end position="307"/>
    </location>
</feature>
<dbReference type="PROSITE" id="PS52015">
    <property type="entry name" value="TONB_CTD"/>
    <property type="match status" value="1"/>
</dbReference>
<dbReference type="RefSeq" id="WP_198075699.1">
    <property type="nucleotide sequence ID" value="NZ_JAEDAE010000004.1"/>
</dbReference>
<dbReference type="SUPFAM" id="SSF74653">
    <property type="entry name" value="TolA/TonB C-terminal domain"/>
    <property type="match status" value="1"/>
</dbReference>
<proteinExistence type="predicted"/>
<dbReference type="Pfam" id="PF03544">
    <property type="entry name" value="TonB_C"/>
    <property type="match status" value="1"/>
</dbReference>
<reference evidence="3 4" key="1">
    <citation type="submission" date="2020-12" db="EMBL/GenBank/DDBJ databases">
        <title>Hymenobacter sp.</title>
        <authorList>
            <person name="Kim M.K."/>
        </authorList>
    </citation>
    <scope>NUCLEOTIDE SEQUENCE [LARGE SCALE GENOMIC DNA]</scope>
    <source>
        <strain evidence="3 4">BT442</strain>
    </source>
</reference>
<evidence type="ECO:0000259" key="2">
    <source>
        <dbReference type="PROSITE" id="PS52015"/>
    </source>
</evidence>
<feature type="region of interest" description="Disordered" evidence="1">
    <location>
        <begin position="173"/>
        <end position="206"/>
    </location>
</feature>
<feature type="domain" description="TonB C-terminal" evidence="2">
    <location>
        <begin position="310"/>
        <end position="397"/>
    </location>
</feature>
<dbReference type="Proteomes" id="UP000625631">
    <property type="component" value="Unassembled WGS sequence"/>
</dbReference>
<evidence type="ECO:0000313" key="4">
    <source>
        <dbReference type="Proteomes" id="UP000625631"/>
    </source>
</evidence>
<organism evidence="3 4">
    <name type="scientific">Hymenobacter negativus</name>
    <dbReference type="NCBI Taxonomy" id="2795026"/>
    <lineage>
        <taxon>Bacteria</taxon>
        <taxon>Pseudomonadati</taxon>
        <taxon>Bacteroidota</taxon>
        <taxon>Cytophagia</taxon>
        <taxon>Cytophagales</taxon>
        <taxon>Hymenobacteraceae</taxon>
        <taxon>Hymenobacter</taxon>
    </lineage>
</organism>
<accession>A0ABS0Q874</accession>
<sequence length="397" mass="40949">MLPADSPFARLPAPGPHPAPAELRAYAAGTLQPAEEHRIEAHTLDCERCADLLTGFSMSDPTTTDQAVAELRARLQARVGAEEPAPVAGGWAWPRIAAAAAVLGVVAGGIWTWEQHETAPPAATARLETVATPPPAAPAARPASMPAPTETEAASALETAVAAAPATPKAAAKAADYAAVRPVRSRRATPLGRPGRQAMEAASTDAMAMADAAPASDAQKEARVAATSTIAAVTTATSAVDSVPPKPSALAEMAAPDTLANANAARASLSFASKAKSASSTQLTENTASVRVANTPMPDTPAINPAPVGGTPAFRNYLHREADAFEPGEGQLHLHGTVRLRFMVGADGKISNLKVLRSLRKDYDDEALRMVCEGPGWQPGIAGGRRTDLPMELTVTF</sequence>
<evidence type="ECO:0000256" key="1">
    <source>
        <dbReference type="SAM" id="MobiDB-lite"/>
    </source>
</evidence>
<dbReference type="EMBL" id="JAEDAE010000004">
    <property type="protein sequence ID" value="MBH8558825.1"/>
    <property type="molecule type" value="Genomic_DNA"/>
</dbReference>
<comment type="caution">
    <text evidence="3">The sequence shown here is derived from an EMBL/GenBank/DDBJ whole genome shotgun (WGS) entry which is preliminary data.</text>
</comment>
<evidence type="ECO:0000313" key="3">
    <source>
        <dbReference type="EMBL" id="MBH8558825.1"/>
    </source>
</evidence>
<dbReference type="Gene3D" id="3.30.1150.10">
    <property type="match status" value="1"/>
</dbReference>
<dbReference type="InterPro" id="IPR037682">
    <property type="entry name" value="TonB_C"/>
</dbReference>